<dbReference type="PANTHER" id="PTHR15451:SF19">
    <property type="entry name" value="ERGOSTEROL BIOSYNTHETIC PROTEIN 28 HOMOLOG"/>
    <property type="match status" value="1"/>
</dbReference>
<keyword evidence="4 13" id="KW-0812">Transmembrane</keyword>
<evidence type="ECO:0000256" key="2">
    <source>
        <dbReference type="ARBA" id="ARBA00005377"/>
    </source>
</evidence>
<feature type="transmembrane region" description="Helical" evidence="13">
    <location>
        <begin position="79"/>
        <end position="96"/>
    </location>
</feature>
<evidence type="ECO:0000256" key="3">
    <source>
        <dbReference type="ARBA" id="ARBA00022516"/>
    </source>
</evidence>
<keyword evidence="11" id="KW-1207">Sterol metabolism</keyword>
<dbReference type="STRING" id="1806994.A0A507C5Y1"/>
<name>A0A507C5Y1_9FUNG</name>
<comment type="caution">
    <text evidence="14">The sequence shown here is derived from an EMBL/GenBank/DDBJ whole genome shotgun (WGS) entry which is preliminary data.</text>
</comment>
<evidence type="ECO:0000256" key="9">
    <source>
        <dbReference type="ARBA" id="ARBA00023098"/>
    </source>
</evidence>
<keyword evidence="3" id="KW-0444">Lipid biosynthesis</keyword>
<evidence type="ECO:0000256" key="10">
    <source>
        <dbReference type="ARBA" id="ARBA00023136"/>
    </source>
</evidence>
<keyword evidence="5" id="KW-0256">Endoplasmic reticulum</keyword>
<dbReference type="Proteomes" id="UP000319731">
    <property type="component" value="Unassembled WGS sequence"/>
</dbReference>
<dbReference type="EMBL" id="QEAO01000012">
    <property type="protein sequence ID" value="TPX34758.1"/>
    <property type="molecule type" value="Genomic_DNA"/>
</dbReference>
<sequence>MDTLISYLPDDNLPRFIALVSAIAFGNCVQCFLTKDVVARIYSKQKGQVSPLMARMMGTWTLTSSVIRLYCAYNIREPALYKVTMISYVIALFSFLSESTVFNTAEVFSAPVILPFLFSSMYKLSVSKLRIELLN</sequence>
<keyword evidence="10 13" id="KW-0472">Membrane</keyword>
<keyword evidence="12" id="KW-0753">Steroid metabolism</keyword>
<keyword evidence="9" id="KW-0443">Lipid metabolism</keyword>
<keyword evidence="7 13" id="KW-1133">Transmembrane helix</keyword>
<evidence type="ECO:0000256" key="7">
    <source>
        <dbReference type="ARBA" id="ARBA00022989"/>
    </source>
</evidence>
<dbReference type="GO" id="GO:0016126">
    <property type="term" value="P:sterol biosynthetic process"/>
    <property type="evidence" value="ECO:0007669"/>
    <property type="project" value="UniProtKB-KW"/>
</dbReference>
<feature type="transmembrane region" description="Helical" evidence="13">
    <location>
        <begin position="108"/>
        <end position="126"/>
    </location>
</feature>
<dbReference type="InterPro" id="IPR005352">
    <property type="entry name" value="Erg28"/>
</dbReference>
<evidence type="ECO:0000256" key="8">
    <source>
        <dbReference type="ARBA" id="ARBA00023011"/>
    </source>
</evidence>
<keyword evidence="15" id="KW-1185">Reference proteome</keyword>
<evidence type="ECO:0000313" key="14">
    <source>
        <dbReference type="EMBL" id="TPX34758.1"/>
    </source>
</evidence>
<evidence type="ECO:0000313" key="15">
    <source>
        <dbReference type="Proteomes" id="UP000319731"/>
    </source>
</evidence>
<dbReference type="RefSeq" id="XP_031025436.1">
    <property type="nucleotide sequence ID" value="XM_031168681.1"/>
</dbReference>
<organism evidence="14 15">
    <name type="scientific">Synchytrium microbalum</name>
    <dbReference type="NCBI Taxonomy" id="1806994"/>
    <lineage>
        <taxon>Eukaryota</taxon>
        <taxon>Fungi</taxon>
        <taxon>Fungi incertae sedis</taxon>
        <taxon>Chytridiomycota</taxon>
        <taxon>Chytridiomycota incertae sedis</taxon>
        <taxon>Chytridiomycetes</taxon>
        <taxon>Synchytriales</taxon>
        <taxon>Synchytriaceae</taxon>
        <taxon>Synchytrium</taxon>
    </lineage>
</organism>
<evidence type="ECO:0000256" key="5">
    <source>
        <dbReference type="ARBA" id="ARBA00022824"/>
    </source>
</evidence>
<dbReference type="OrthoDB" id="6485510at2759"/>
<reference evidence="14 15" key="1">
    <citation type="journal article" date="2019" name="Sci. Rep.">
        <title>Comparative genomics of chytrid fungi reveal insights into the obligate biotrophic and pathogenic lifestyle of Synchytrium endobioticum.</title>
        <authorList>
            <person name="van de Vossenberg B.T.L.H."/>
            <person name="Warris S."/>
            <person name="Nguyen H.D.T."/>
            <person name="van Gent-Pelzer M.P.E."/>
            <person name="Joly D.L."/>
            <person name="van de Geest H.C."/>
            <person name="Bonants P.J.M."/>
            <person name="Smith D.S."/>
            <person name="Levesque C.A."/>
            <person name="van der Lee T.A.J."/>
        </authorList>
    </citation>
    <scope>NUCLEOTIDE SEQUENCE [LARGE SCALE GENOMIC DNA]</scope>
    <source>
        <strain evidence="14 15">JEL517</strain>
    </source>
</reference>
<dbReference type="Pfam" id="PF03694">
    <property type="entry name" value="Erg28"/>
    <property type="match status" value="1"/>
</dbReference>
<dbReference type="PANTHER" id="PTHR15451">
    <property type="entry name" value="ERGOSTEROL BIOSYNTHETIC PROTEIN 28-RELATED"/>
    <property type="match status" value="1"/>
</dbReference>
<feature type="transmembrane region" description="Helical" evidence="13">
    <location>
        <begin position="16"/>
        <end position="34"/>
    </location>
</feature>
<evidence type="ECO:0000256" key="4">
    <source>
        <dbReference type="ARBA" id="ARBA00022692"/>
    </source>
</evidence>
<protein>
    <submittedName>
        <fullName evidence="14">Uncharacterized protein</fullName>
    </submittedName>
</protein>
<proteinExistence type="inferred from homology"/>
<evidence type="ECO:0000256" key="6">
    <source>
        <dbReference type="ARBA" id="ARBA00022955"/>
    </source>
</evidence>
<accession>A0A507C5Y1</accession>
<evidence type="ECO:0000256" key="12">
    <source>
        <dbReference type="ARBA" id="ARBA00023221"/>
    </source>
</evidence>
<evidence type="ECO:0000256" key="11">
    <source>
        <dbReference type="ARBA" id="ARBA00023166"/>
    </source>
</evidence>
<dbReference type="GeneID" id="42003978"/>
<comment type="similarity">
    <text evidence="2">Belongs to the ERG28 family.</text>
</comment>
<dbReference type="GO" id="GO:0030674">
    <property type="term" value="F:protein-macromolecule adaptor activity"/>
    <property type="evidence" value="ECO:0007669"/>
    <property type="project" value="TreeGrafter"/>
</dbReference>
<evidence type="ECO:0000256" key="1">
    <source>
        <dbReference type="ARBA" id="ARBA00004477"/>
    </source>
</evidence>
<evidence type="ECO:0000256" key="13">
    <source>
        <dbReference type="SAM" id="Phobius"/>
    </source>
</evidence>
<dbReference type="AlphaFoldDB" id="A0A507C5Y1"/>
<gene>
    <name evidence="14" type="ORF">SmJEL517_g02753</name>
</gene>
<comment type="subcellular location">
    <subcellularLocation>
        <location evidence="1">Endoplasmic reticulum membrane</location>
        <topology evidence="1">Multi-pass membrane protein</topology>
    </subcellularLocation>
</comment>
<keyword evidence="6" id="KW-0752">Steroid biosynthesis</keyword>
<keyword evidence="8" id="KW-0756">Sterol biosynthesis</keyword>
<dbReference type="GO" id="GO:0005789">
    <property type="term" value="C:endoplasmic reticulum membrane"/>
    <property type="evidence" value="ECO:0007669"/>
    <property type="project" value="UniProtKB-SubCell"/>
</dbReference>